<keyword evidence="2" id="KW-1133">Transmembrane helix</keyword>
<evidence type="ECO:0000256" key="2">
    <source>
        <dbReference type="SAM" id="Phobius"/>
    </source>
</evidence>
<dbReference type="AlphaFoldDB" id="H2YSN8"/>
<evidence type="ECO:0000313" key="4">
    <source>
        <dbReference type="Proteomes" id="UP000007875"/>
    </source>
</evidence>
<feature type="transmembrane region" description="Helical" evidence="2">
    <location>
        <begin position="183"/>
        <end position="206"/>
    </location>
</feature>
<evidence type="ECO:0000313" key="3">
    <source>
        <dbReference type="Ensembl" id="ENSCSAVP00000008348.1"/>
    </source>
</evidence>
<keyword evidence="2" id="KW-0812">Transmembrane</keyword>
<dbReference type="GeneTree" id="ENSGT00530000067084"/>
<name>H2YSN8_CIOSA</name>
<dbReference type="Proteomes" id="UP000007875">
    <property type="component" value="Unassembled WGS sequence"/>
</dbReference>
<feature type="compositionally biased region" description="Polar residues" evidence="1">
    <location>
        <begin position="83"/>
        <end position="95"/>
    </location>
</feature>
<proteinExistence type="predicted"/>
<evidence type="ECO:0000256" key="1">
    <source>
        <dbReference type="SAM" id="MobiDB-lite"/>
    </source>
</evidence>
<protein>
    <submittedName>
        <fullName evidence="3">Uncharacterized protein</fullName>
    </submittedName>
</protein>
<reference evidence="3" key="2">
    <citation type="submission" date="2025-08" db="UniProtKB">
        <authorList>
            <consortium name="Ensembl"/>
        </authorList>
    </citation>
    <scope>IDENTIFICATION</scope>
</reference>
<dbReference type="Ensembl" id="ENSCSAVT00000008456.1">
    <property type="protein sequence ID" value="ENSCSAVP00000008348.1"/>
    <property type="gene ID" value="ENSCSAVG00000004964.1"/>
</dbReference>
<keyword evidence="4" id="KW-1185">Reference proteome</keyword>
<sequence>MAHIAETLLLRQRYPGRVLKVTLESDAVGITEIYRGFKVRFATSLRLPSPRMRDSGGLWTRYRLTLNGATLPTYTTTLRAVSTRNPNEVDSNNNAAIDIRNSRQNNQPTSNSNEERNRRINDENNRNIVSPTVIVTARPDRFVFHRRTIRTPTRNRVKYRPQPSTPSRRNPNKEAKKRLSEGVIAGIVVGLLVIIVVLSGTVYKIVSR</sequence>
<feature type="compositionally biased region" description="Basic and acidic residues" evidence="1">
    <location>
        <begin position="113"/>
        <end position="125"/>
    </location>
</feature>
<organism evidence="3 4">
    <name type="scientific">Ciona savignyi</name>
    <name type="common">Pacific transparent sea squirt</name>
    <dbReference type="NCBI Taxonomy" id="51511"/>
    <lineage>
        <taxon>Eukaryota</taxon>
        <taxon>Metazoa</taxon>
        <taxon>Chordata</taxon>
        <taxon>Tunicata</taxon>
        <taxon>Ascidiacea</taxon>
        <taxon>Phlebobranchia</taxon>
        <taxon>Cionidae</taxon>
        <taxon>Ciona</taxon>
    </lineage>
</organism>
<feature type="region of interest" description="Disordered" evidence="1">
    <location>
        <begin position="83"/>
        <end position="125"/>
    </location>
</feature>
<accession>H2YSN8</accession>
<feature type="region of interest" description="Disordered" evidence="1">
    <location>
        <begin position="146"/>
        <end position="176"/>
    </location>
</feature>
<reference evidence="3" key="3">
    <citation type="submission" date="2025-09" db="UniProtKB">
        <authorList>
            <consortium name="Ensembl"/>
        </authorList>
    </citation>
    <scope>IDENTIFICATION</scope>
</reference>
<keyword evidence="2" id="KW-0472">Membrane</keyword>
<feature type="compositionally biased region" description="Basic residues" evidence="1">
    <location>
        <begin position="146"/>
        <end position="159"/>
    </location>
</feature>
<dbReference type="HOGENOM" id="CLU_1323502_0_0_1"/>
<reference evidence="4" key="1">
    <citation type="submission" date="2003-08" db="EMBL/GenBank/DDBJ databases">
        <authorList>
            <person name="Birren B."/>
            <person name="Nusbaum C."/>
            <person name="Abebe A."/>
            <person name="Abouelleil A."/>
            <person name="Adekoya E."/>
            <person name="Ait-zahra M."/>
            <person name="Allen N."/>
            <person name="Allen T."/>
            <person name="An P."/>
            <person name="Anderson M."/>
            <person name="Anderson S."/>
            <person name="Arachchi H."/>
            <person name="Armbruster J."/>
            <person name="Bachantsang P."/>
            <person name="Baldwin J."/>
            <person name="Barry A."/>
            <person name="Bayul T."/>
            <person name="Blitshsteyn B."/>
            <person name="Bloom T."/>
            <person name="Blye J."/>
            <person name="Boguslavskiy L."/>
            <person name="Borowsky M."/>
            <person name="Boukhgalter B."/>
            <person name="Brunache A."/>
            <person name="Butler J."/>
            <person name="Calixte N."/>
            <person name="Calvo S."/>
            <person name="Camarata J."/>
            <person name="Campo K."/>
            <person name="Chang J."/>
            <person name="Cheshatsang Y."/>
            <person name="Citroen M."/>
            <person name="Collymore A."/>
            <person name="Considine T."/>
            <person name="Cook A."/>
            <person name="Cooke P."/>
            <person name="Corum B."/>
            <person name="Cuomo C."/>
            <person name="David R."/>
            <person name="Dawoe T."/>
            <person name="Degray S."/>
            <person name="Dodge S."/>
            <person name="Dooley K."/>
            <person name="Dorje P."/>
            <person name="Dorjee K."/>
            <person name="Dorris L."/>
            <person name="Duffey N."/>
            <person name="Dupes A."/>
            <person name="Elkins T."/>
            <person name="Engels R."/>
            <person name="Erickson J."/>
            <person name="Farina A."/>
            <person name="Faro S."/>
            <person name="Ferreira P."/>
            <person name="Fischer H."/>
            <person name="Fitzgerald M."/>
            <person name="Foley K."/>
            <person name="Gage D."/>
            <person name="Galagan J."/>
            <person name="Gearin G."/>
            <person name="Gnerre S."/>
            <person name="Gnirke A."/>
            <person name="Goyette A."/>
            <person name="Graham J."/>
            <person name="Grandbois E."/>
            <person name="Gyaltsen K."/>
            <person name="Hafez N."/>
            <person name="Hagopian D."/>
            <person name="Hagos B."/>
            <person name="Hall J."/>
            <person name="Hatcher B."/>
            <person name="Heller A."/>
            <person name="Higgins H."/>
            <person name="Honan T."/>
            <person name="Horn A."/>
            <person name="Houde N."/>
            <person name="Hughes L."/>
            <person name="Hulme W."/>
            <person name="Husby E."/>
            <person name="Iliev I."/>
            <person name="Jaffe D."/>
            <person name="Jones C."/>
            <person name="Kamal M."/>
            <person name="Kamat A."/>
            <person name="Kamvysselis M."/>
            <person name="Karlsson E."/>
            <person name="Kells C."/>
            <person name="Kieu A."/>
            <person name="Kisner P."/>
            <person name="Kodira C."/>
            <person name="Kulbokas E."/>
            <person name="Labutti K."/>
            <person name="Lama D."/>
            <person name="Landers T."/>
            <person name="Leger J."/>
            <person name="Levine S."/>
            <person name="Lewis D."/>
            <person name="Lewis T."/>
            <person name="Lindblad-toh K."/>
            <person name="Liu X."/>
            <person name="Lokyitsang T."/>
            <person name="Lokyitsang Y."/>
            <person name="Lucien O."/>
            <person name="Lui A."/>
            <person name="Ma L.J."/>
            <person name="Mabbitt R."/>
            <person name="Macdonald J."/>
            <person name="Maclean C."/>
            <person name="Major J."/>
            <person name="Manning J."/>
            <person name="Marabella R."/>
            <person name="Maru K."/>
            <person name="Matthews C."/>
            <person name="Mauceli E."/>
            <person name="Mccarthy M."/>
            <person name="Mcdonough S."/>
            <person name="Mcghee T."/>
            <person name="Meldrim J."/>
            <person name="Meneus L."/>
            <person name="Mesirov J."/>
            <person name="Mihalev A."/>
            <person name="Mihova T."/>
            <person name="Mikkelsen T."/>
            <person name="Mlenga V."/>
            <person name="Moru K."/>
            <person name="Mozes J."/>
            <person name="Mulrain L."/>
            <person name="Munson G."/>
            <person name="Naylor J."/>
            <person name="Newes C."/>
            <person name="Nguyen C."/>
            <person name="Nguyen N."/>
            <person name="Nguyen T."/>
            <person name="Nicol R."/>
            <person name="Nielsen C."/>
            <person name="Nizzari M."/>
            <person name="Norbu C."/>
            <person name="Norbu N."/>
            <person name="O'donnell P."/>
            <person name="Okoawo O."/>
            <person name="O'leary S."/>
            <person name="Omotosho B."/>
            <person name="O'neill K."/>
            <person name="Osman S."/>
            <person name="Parker S."/>
            <person name="Perrin D."/>
            <person name="Phunkhang P."/>
            <person name="Piqani B."/>
            <person name="Purcell S."/>
            <person name="Rachupka T."/>
            <person name="Ramasamy U."/>
            <person name="Rameau R."/>
            <person name="Ray V."/>
            <person name="Raymond C."/>
            <person name="Retta R."/>
            <person name="Richardson S."/>
            <person name="Rise C."/>
            <person name="Rodriguez J."/>
            <person name="Rogers J."/>
            <person name="Rogov P."/>
            <person name="Rutman M."/>
            <person name="Schupbach R."/>
            <person name="Seaman C."/>
            <person name="Settipalli S."/>
            <person name="Sharpe T."/>
            <person name="Sheridan J."/>
            <person name="Sherpa N."/>
            <person name="Shi J."/>
            <person name="Smirnov S."/>
            <person name="Smith C."/>
            <person name="Sougnez C."/>
            <person name="Spencer B."/>
            <person name="Stalker J."/>
            <person name="Stange-thomann N."/>
            <person name="Stavropoulos S."/>
            <person name="Stetson K."/>
            <person name="Stone C."/>
            <person name="Stone S."/>
            <person name="Stubbs M."/>
            <person name="Talamas J."/>
            <person name="Tchuinga P."/>
            <person name="Tenzing P."/>
            <person name="Tesfaye S."/>
            <person name="Theodore J."/>
            <person name="Thoulutsang Y."/>
            <person name="Topham K."/>
            <person name="Towey S."/>
            <person name="Tsamla T."/>
            <person name="Tsomo N."/>
            <person name="Vallee D."/>
            <person name="Vassiliev H."/>
            <person name="Venkataraman V."/>
            <person name="Vinson J."/>
            <person name="Vo A."/>
            <person name="Wade C."/>
            <person name="Wang S."/>
            <person name="Wangchuk T."/>
            <person name="Wangdi T."/>
            <person name="Whittaker C."/>
            <person name="Wilkinson J."/>
            <person name="Wu Y."/>
            <person name="Wyman D."/>
            <person name="Yadav S."/>
            <person name="Yang S."/>
            <person name="Yang X."/>
            <person name="Yeager S."/>
            <person name="Yee E."/>
            <person name="Young G."/>
            <person name="Zainoun J."/>
            <person name="Zembeck L."/>
            <person name="Zimmer A."/>
            <person name="Zody M."/>
            <person name="Lander E."/>
        </authorList>
    </citation>
    <scope>NUCLEOTIDE SEQUENCE [LARGE SCALE GENOMIC DNA]</scope>
</reference>